<gene>
    <name evidence="2" type="ORF">ILYODFUR_030868</name>
</gene>
<dbReference type="EMBL" id="JAHRIQ010051014">
    <property type="protein sequence ID" value="MEQ2238206.1"/>
    <property type="molecule type" value="Genomic_DNA"/>
</dbReference>
<accession>A0ABV0U1W7</accession>
<proteinExistence type="predicted"/>
<feature type="region of interest" description="Disordered" evidence="1">
    <location>
        <begin position="56"/>
        <end position="77"/>
    </location>
</feature>
<evidence type="ECO:0000313" key="3">
    <source>
        <dbReference type="Proteomes" id="UP001482620"/>
    </source>
</evidence>
<dbReference type="Proteomes" id="UP001482620">
    <property type="component" value="Unassembled WGS sequence"/>
</dbReference>
<comment type="caution">
    <text evidence="2">The sequence shown here is derived from an EMBL/GenBank/DDBJ whole genome shotgun (WGS) entry which is preliminary data.</text>
</comment>
<organism evidence="2 3">
    <name type="scientific">Ilyodon furcidens</name>
    <name type="common">goldbreast splitfin</name>
    <dbReference type="NCBI Taxonomy" id="33524"/>
    <lineage>
        <taxon>Eukaryota</taxon>
        <taxon>Metazoa</taxon>
        <taxon>Chordata</taxon>
        <taxon>Craniata</taxon>
        <taxon>Vertebrata</taxon>
        <taxon>Euteleostomi</taxon>
        <taxon>Actinopterygii</taxon>
        <taxon>Neopterygii</taxon>
        <taxon>Teleostei</taxon>
        <taxon>Neoteleostei</taxon>
        <taxon>Acanthomorphata</taxon>
        <taxon>Ovalentaria</taxon>
        <taxon>Atherinomorphae</taxon>
        <taxon>Cyprinodontiformes</taxon>
        <taxon>Goodeidae</taxon>
        <taxon>Ilyodon</taxon>
    </lineage>
</organism>
<keyword evidence="3" id="KW-1185">Reference proteome</keyword>
<sequence length="77" mass="8458">MHYQLVCLHSPLPLVCQTLPLTNVAHCHNWSPSLGLADSQPARCEGLSMASIIRQKHKPQPTGSQKCGLHGDIHRDP</sequence>
<protein>
    <submittedName>
        <fullName evidence="2">Uncharacterized protein</fullName>
    </submittedName>
</protein>
<reference evidence="2 3" key="1">
    <citation type="submission" date="2021-06" db="EMBL/GenBank/DDBJ databases">
        <authorList>
            <person name="Palmer J.M."/>
        </authorList>
    </citation>
    <scope>NUCLEOTIDE SEQUENCE [LARGE SCALE GENOMIC DNA]</scope>
    <source>
        <strain evidence="3">if_2019</strain>
        <tissue evidence="2">Muscle</tissue>
    </source>
</reference>
<evidence type="ECO:0000256" key="1">
    <source>
        <dbReference type="SAM" id="MobiDB-lite"/>
    </source>
</evidence>
<evidence type="ECO:0000313" key="2">
    <source>
        <dbReference type="EMBL" id="MEQ2238206.1"/>
    </source>
</evidence>
<name>A0ABV0U1W7_9TELE</name>